<name>A0A7S0GJ75_9STRA</name>
<evidence type="ECO:0000313" key="1">
    <source>
        <dbReference type="EMBL" id="CAD8419949.1"/>
    </source>
</evidence>
<proteinExistence type="predicted"/>
<sequence>MIQTEHESEKTTADTNSITLTCRSDFEVLYTTLGYSITCPRIASVCIEMVCPSNCSGRGICDYTEDRPECICDDFMDESEGCWGDSREVRPKRDDAPLIYHPTLK</sequence>
<gene>
    <name evidence="1" type="ORF">PINE0816_LOCUS16084</name>
</gene>
<protein>
    <submittedName>
        <fullName evidence="1">Uncharacterized protein</fullName>
    </submittedName>
</protein>
<organism evidence="1">
    <name type="scientific">Proboscia inermis</name>
    <dbReference type="NCBI Taxonomy" id="420281"/>
    <lineage>
        <taxon>Eukaryota</taxon>
        <taxon>Sar</taxon>
        <taxon>Stramenopiles</taxon>
        <taxon>Ochrophyta</taxon>
        <taxon>Bacillariophyta</taxon>
        <taxon>Coscinodiscophyceae</taxon>
        <taxon>Rhizosoleniophycidae</taxon>
        <taxon>Rhizosoleniales</taxon>
        <taxon>Rhizosoleniaceae</taxon>
        <taxon>Proboscia</taxon>
    </lineage>
</organism>
<reference evidence="1" key="1">
    <citation type="submission" date="2021-01" db="EMBL/GenBank/DDBJ databases">
        <authorList>
            <person name="Corre E."/>
            <person name="Pelletier E."/>
            <person name="Niang G."/>
            <person name="Scheremetjew M."/>
            <person name="Finn R."/>
            <person name="Kale V."/>
            <person name="Holt S."/>
            <person name="Cochrane G."/>
            <person name="Meng A."/>
            <person name="Brown T."/>
            <person name="Cohen L."/>
        </authorList>
    </citation>
    <scope>NUCLEOTIDE SEQUENCE</scope>
    <source>
        <strain evidence="1">CCAP1064/1</strain>
    </source>
</reference>
<dbReference type="EMBL" id="HBEL01034170">
    <property type="protein sequence ID" value="CAD8419949.1"/>
    <property type="molecule type" value="Transcribed_RNA"/>
</dbReference>
<dbReference type="AlphaFoldDB" id="A0A7S0GJ75"/>
<accession>A0A7S0GJ75</accession>